<evidence type="ECO:0000256" key="1">
    <source>
        <dbReference type="SAM" id="MobiDB-lite"/>
    </source>
</evidence>
<sequence length="221" mass="23688">MEKLAGLMGLEGCGAFLEGFGLFNVYKPKCKAHTPVSISSHIATSNNTTNDELPNKNGQPPENPSPTTSLQGNNSTDQPPQMDKPNTTKTTLWPANGSTPQPTCFMACWTSSRVNHITGLGPLPHPSPKKRKRATICSQSSNGGGALSPTTPSPPRSDAGADAASDGNRGGKEHDPAKFSLVKPNSVCESLHRIADTFLDGWVRKEIWQMGWKATEYFLKA</sequence>
<dbReference type="EMBL" id="PGCI01000553">
    <property type="protein sequence ID" value="PLW25271.1"/>
    <property type="molecule type" value="Genomic_DNA"/>
</dbReference>
<dbReference type="AlphaFoldDB" id="A0A2N5TIG1"/>
<proteinExistence type="predicted"/>
<comment type="caution">
    <text evidence="2">The sequence shown here is derived from an EMBL/GenBank/DDBJ whole genome shotgun (WGS) entry which is preliminary data.</text>
</comment>
<organism evidence="2 3">
    <name type="scientific">Puccinia coronata f. sp. avenae</name>
    <dbReference type="NCBI Taxonomy" id="200324"/>
    <lineage>
        <taxon>Eukaryota</taxon>
        <taxon>Fungi</taxon>
        <taxon>Dikarya</taxon>
        <taxon>Basidiomycota</taxon>
        <taxon>Pucciniomycotina</taxon>
        <taxon>Pucciniomycetes</taxon>
        <taxon>Pucciniales</taxon>
        <taxon>Pucciniaceae</taxon>
        <taxon>Puccinia</taxon>
    </lineage>
</organism>
<feature type="region of interest" description="Disordered" evidence="1">
    <location>
        <begin position="41"/>
        <end position="98"/>
    </location>
</feature>
<protein>
    <submittedName>
        <fullName evidence="2">Uncharacterized protein</fullName>
    </submittedName>
</protein>
<gene>
    <name evidence="2" type="ORF">PCASD_26584</name>
</gene>
<dbReference type="Proteomes" id="UP000235392">
    <property type="component" value="Unassembled WGS sequence"/>
</dbReference>
<evidence type="ECO:0000313" key="2">
    <source>
        <dbReference type="EMBL" id="PLW25271.1"/>
    </source>
</evidence>
<reference evidence="2 3" key="1">
    <citation type="submission" date="2017-11" db="EMBL/GenBank/DDBJ databases">
        <title>De novo assembly and phasing of dikaryotic genomes from two isolates of Puccinia coronata f. sp. avenae, the causal agent of oat crown rust.</title>
        <authorList>
            <person name="Miller M.E."/>
            <person name="Zhang Y."/>
            <person name="Omidvar V."/>
            <person name="Sperschneider J."/>
            <person name="Schwessinger B."/>
            <person name="Raley C."/>
            <person name="Palmer J.M."/>
            <person name="Garnica D."/>
            <person name="Upadhyaya N."/>
            <person name="Rathjen J."/>
            <person name="Taylor J.M."/>
            <person name="Park R.F."/>
            <person name="Dodds P.N."/>
            <person name="Hirsch C.D."/>
            <person name="Kianian S.F."/>
            <person name="Figueroa M."/>
        </authorList>
    </citation>
    <scope>NUCLEOTIDE SEQUENCE [LARGE SCALE GENOMIC DNA]</scope>
    <source>
        <strain evidence="2">12SD80</strain>
    </source>
</reference>
<name>A0A2N5TIG1_9BASI</name>
<feature type="region of interest" description="Disordered" evidence="1">
    <location>
        <begin position="119"/>
        <end position="178"/>
    </location>
</feature>
<evidence type="ECO:0000313" key="3">
    <source>
        <dbReference type="Proteomes" id="UP000235392"/>
    </source>
</evidence>
<feature type="compositionally biased region" description="Low complexity" evidence="1">
    <location>
        <begin position="156"/>
        <end position="167"/>
    </location>
</feature>
<accession>A0A2N5TIG1</accession>